<accession>A0ABS9SC01</accession>
<dbReference type="RefSeq" id="WP_240719973.1">
    <property type="nucleotide sequence ID" value="NZ_JAKVTW010000021.1"/>
</dbReference>
<comment type="caution">
    <text evidence="1">The sequence shown here is derived from an EMBL/GenBank/DDBJ whole genome shotgun (WGS) entry which is preliminary data.</text>
</comment>
<protein>
    <recommendedName>
        <fullName evidence="3">Prolyl 4-hydroxylase alpha subunit Fe(2+) 2OG dioxygenase domain-containing protein</fullName>
    </recommendedName>
</protein>
<organism evidence="1 2">
    <name type="scientific">Vreelandella neptunia</name>
    <dbReference type="NCBI Taxonomy" id="115551"/>
    <lineage>
        <taxon>Bacteria</taxon>
        <taxon>Pseudomonadati</taxon>
        <taxon>Pseudomonadota</taxon>
        <taxon>Gammaproteobacteria</taxon>
        <taxon>Oceanospirillales</taxon>
        <taxon>Halomonadaceae</taxon>
        <taxon>Vreelandella</taxon>
    </lineage>
</organism>
<sequence length="73" mass="8648">MRHNDPVSSGSYYKLNLVLKEPQQGGVFETDRVIFSLFNRMVLFRPDLYDHSVSRIERGKRILLSIALHFPWR</sequence>
<evidence type="ECO:0000313" key="2">
    <source>
        <dbReference type="Proteomes" id="UP001320609"/>
    </source>
</evidence>
<keyword evidence="2" id="KW-1185">Reference proteome</keyword>
<evidence type="ECO:0000313" key="1">
    <source>
        <dbReference type="EMBL" id="MCH4813647.1"/>
    </source>
</evidence>
<gene>
    <name evidence="1" type="ORF">MLE19_20155</name>
</gene>
<name>A0ABS9SC01_9GAMM</name>
<evidence type="ECO:0008006" key="3">
    <source>
        <dbReference type="Google" id="ProtNLM"/>
    </source>
</evidence>
<proteinExistence type="predicted"/>
<reference evidence="1 2" key="1">
    <citation type="submission" date="2022-03" db="EMBL/GenBank/DDBJ databases">
        <title>Genomic signatures underlying metal tolerance in selected Arctic bacterial isolates.</title>
        <authorList>
            <person name="Thomas F.A."/>
            <person name="Venkatachalam S."/>
            <person name="Krishnan K.P."/>
        </authorList>
    </citation>
    <scope>NUCLEOTIDE SEQUENCE [LARGE SCALE GENOMIC DNA]</scope>
    <source>
        <strain evidence="1 2">HM116</strain>
    </source>
</reference>
<dbReference type="Proteomes" id="UP001320609">
    <property type="component" value="Unassembled WGS sequence"/>
</dbReference>
<dbReference type="EMBL" id="JAKVTW010000021">
    <property type="protein sequence ID" value="MCH4813647.1"/>
    <property type="molecule type" value="Genomic_DNA"/>
</dbReference>